<evidence type="ECO:0000313" key="2">
    <source>
        <dbReference type="Proteomes" id="UP000478052"/>
    </source>
</evidence>
<feature type="non-terminal residue" evidence="1">
    <location>
        <position position="132"/>
    </location>
</feature>
<keyword evidence="2" id="KW-1185">Reference proteome</keyword>
<dbReference type="OrthoDB" id="6614340at2759"/>
<accession>A0A6G0VLI5</accession>
<dbReference type="GO" id="GO:0004527">
    <property type="term" value="F:exonuclease activity"/>
    <property type="evidence" value="ECO:0007669"/>
    <property type="project" value="UniProtKB-KW"/>
</dbReference>
<feature type="non-terminal residue" evidence="1">
    <location>
        <position position="1"/>
    </location>
</feature>
<dbReference type="EMBL" id="VUJU01015053">
    <property type="protein sequence ID" value="KAF0697544.1"/>
    <property type="molecule type" value="Genomic_DNA"/>
</dbReference>
<keyword evidence="1" id="KW-0269">Exonuclease</keyword>
<dbReference type="SUPFAM" id="SSF56219">
    <property type="entry name" value="DNase I-like"/>
    <property type="match status" value="1"/>
</dbReference>
<gene>
    <name evidence="1" type="ORF">FWK35_00038076</name>
</gene>
<reference evidence="1 2" key="1">
    <citation type="submission" date="2019-08" db="EMBL/GenBank/DDBJ databases">
        <title>Whole genome of Aphis craccivora.</title>
        <authorList>
            <person name="Voronova N.V."/>
            <person name="Shulinski R.S."/>
            <person name="Bandarenka Y.V."/>
            <person name="Zhorov D.G."/>
            <person name="Warner D."/>
        </authorList>
    </citation>
    <scope>NUCLEOTIDE SEQUENCE [LARGE SCALE GENOMIC DNA]</scope>
    <source>
        <strain evidence="1">180601</strain>
        <tissue evidence="1">Whole Body</tissue>
    </source>
</reference>
<protein>
    <submittedName>
        <fullName evidence="1">Endo/exonuclease/phosphatase domain-containing protein</fullName>
    </submittedName>
</protein>
<sequence>FNARCFCWDYPVKKRTSSSSTSCSLTGFYQNCRGLRTKLSTFKRNVSALNYSFIILTETWLSENFLNCELGLLNYNVYRYDRCNLTSLCTRGGGVLIGIRKDIRSSLISISNMSVEQIYVRCTIGLNSFVIG</sequence>
<name>A0A6G0VLI5_APHCR</name>
<dbReference type="AlphaFoldDB" id="A0A6G0VLI5"/>
<dbReference type="InterPro" id="IPR036691">
    <property type="entry name" value="Endo/exonu/phosph_ase_sf"/>
</dbReference>
<dbReference type="Gene3D" id="3.60.10.10">
    <property type="entry name" value="Endonuclease/exonuclease/phosphatase"/>
    <property type="match status" value="1"/>
</dbReference>
<keyword evidence="1" id="KW-0540">Nuclease</keyword>
<proteinExistence type="predicted"/>
<keyword evidence="1" id="KW-0378">Hydrolase</keyword>
<dbReference type="Proteomes" id="UP000478052">
    <property type="component" value="Unassembled WGS sequence"/>
</dbReference>
<comment type="caution">
    <text evidence="1">The sequence shown here is derived from an EMBL/GenBank/DDBJ whole genome shotgun (WGS) entry which is preliminary data.</text>
</comment>
<evidence type="ECO:0000313" key="1">
    <source>
        <dbReference type="EMBL" id="KAF0697544.1"/>
    </source>
</evidence>
<organism evidence="1 2">
    <name type="scientific">Aphis craccivora</name>
    <name type="common">Cowpea aphid</name>
    <dbReference type="NCBI Taxonomy" id="307492"/>
    <lineage>
        <taxon>Eukaryota</taxon>
        <taxon>Metazoa</taxon>
        <taxon>Ecdysozoa</taxon>
        <taxon>Arthropoda</taxon>
        <taxon>Hexapoda</taxon>
        <taxon>Insecta</taxon>
        <taxon>Pterygota</taxon>
        <taxon>Neoptera</taxon>
        <taxon>Paraneoptera</taxon>
        <taxon>Hemiptera</taxon>
        <taxon>Sternorrhyncha</taxon>
        <taxon>Aphidomorpha</taxon>
        <taxon>Aphidoidea</taxon>
        <taxon>Aphididae</taxon>
        <taxon>Aphidini</taxon>
        <taxon>Aphis</taxon>
        <taxon>Aphis</taxon>
    </lineage>
</organism>